<evidence type="ECO:0000256" key="1">
    <source>
        <dbReference type="ARBA" id="ARBA00008390"/>
    </source>
</evidence>
<evidence type="ECO:0000256" key="2">
    <source>
        <dbReference type="ARBA" id="ARBA00023121"/>
    </source>
</evidence>
<dbReference type="Pfam" id="PF00061">
    <property type="entry name" value="Lipocalin"/>
    <property type="match status" value="1"/>
</dbReference>
<name>A0A2T7PD05_POMCA</name>
<dbReference type="InterPro" id="IPR031259">
    <property type="entry name" value="ILBP"/>
</dbReference>
<accession>A0A2T7PD05</accession>
<dbReference type="SUPFAM" id="SSF50814">
    <property type="entry name" value="Lipocalins"/>
    <property type="match status" value="1"/>
</dbReference>
<feature type="domain" description="Lipocalin/cytosolic fatty-acid binding" evidence="4">
    <location>
        <begin position="3"/>
        <end position="67"/>
    </location>
</feature>
<organism evidence="5 6">
    <name type="scientific">Pomacea canaliculata</name>
    <name type="common">Golden apple snail</name>
    <dbReference type="NCBI Taxonomy" id="400727"/>
    <lineage>
        <taxon>Eukaryota</taxon>
        <taxon>Metazoa</taxon>
        <taxon>Spiralia</taxon>
        <taxon>Lophotrochozoa</taxon>
        <taxon>Mollusca</taxon>
        <taxon>Gastropoda</taxon>
        <taxon>Caenogastropoda</taxon>
        <taxon>Architaenioglossa</taxon>
        <taxon>Ampullarioidea</taxon>
        <taxon>Ampullariidae</taxon>
        <taxon>Pomacea</taxon>
    </lineage>
</organism>
<dbReference type="InterPro" id="IPR000566">
    <property type="entry name" value="Lipocln_cytosolic_FA-bd_dom"/>
</dbReference>
<gene>
    <name evidence="5" type="ORF">C0Q70_06718</name>
</gene>
<dbReference type="OrthoDB" id="354351at2759"/>
<protein>
    <recommendedName>
        <fullName evidence="4">Lipocalin/cytosolic fatty-acid binding domain-containing protein</fullName>
    </recommendedName>
</protein>
<feature type="compositionally biased region" description="Basic and acidic residues" evidence="3">
    <location>
        <begin position="62"/>
        <end position="77"/>
    </location>
</feature>
<dbReference type="EMBL" id="PZQS01000004">
    <property type="protein sequence ID" value="PVD31306.1"/>
    <property type="molecule type" value="Genomic_DNA"/>
</dbReference>
<keyword evidence="6" id="KW-1185">Reference proteome</keyword>
<dbReference type="AlphaFoldDB" id="A0A2T7PD05"/>
<comment type="similarity">
    <text evidence="1">Belongs to the calycin superfamily. Fatty-acid binding protein (FABP) family.</text>
</comment>
<proteinExistence type="inferred from homology"/>
<comment type="caution">
    <text evidence="5">The sequence shown here is derived from an EMBL/GenBank/DDBJ whole genome shotgun (WGS) entry which is preliminary data.</text>
</comment>
<dbReference type="CDD" id="cd00742">
    <property type="entry name" value="FABP"/>
    <property type="match status" value="1"/>
</dbReference>
<dbReference type="GO" id="GO:0008289">
    <property type="term" value="F:lipid binding"/>
    <property type="evidence" value="ECO:0007669"/>
    <property type="project" value="UniProtKB-KW"/>
</dbReference>
<reference evidence="5 6" key="1">
    <citation type="submission" date="2018-04" db="EMBL/GenBank/DDBJ databases">
        <title>The genome of golden apple snail Pomacea canaliculata provides insight into stress tolerance and invasive adaptation.</title>
        <authorList>
            <person name="Liu C."/>
            <person name="Liu B."/>
            <person name="Ren Y."/>
            <person name="Zhang Y."/>
            <person name="Wang H."/>
            <person name="Li S."/>
            <person name="Jiang F."/>
            <person name="Yin L."/>
            <person name="Zhang G."/>
            <person name="Qian W."/>
            <person name="Fan W."/>
        </authorList>
    </citation>
    <scope>NUCLEOTIDE SEQUENCE [LARGE SCALE GENOMIC DNA]</scope>
    <source>
        <strain evidence="5">SZHN2017</strain>
        <tissue evidence="5">Muscle</tissue>
    </source>
</reference>
<evidence type="ECO:0000256" key="3">
    <source>
        <dbReference type="SAM" id="MobiDB-lite"/>
    </source>
</evidence>
<evidence type="ECO:0000313" key="6">
    <source>
        <dbReference type="Proteomes" id="UP000245119"/>
    </source>
</evidence>
<dbReference type="PANTHER" id="PTHR11955">
    <property type="entry name" value="FATTY ACID BINDING PROTEIN"/>
    <property type="match status" value="1"/>
</dbReference>
<dbReference type="Proteomes" id="UP000245119">
    <property type="component" value="Linkage Group LG4"/>
</dbReference>
<keyword evidence="2" id="KW-0446">Lipid-binding</keyword>
<evidence type="ECO:0000313" key="5">
    <source>
        <dbReference type="EMBL" id="PVD31306.1"/>
    </source>
</evidence>
<dbReference type="InterPro" id="IPR012674">
    <property type="entry name" value="Calycin"/>
</dbReference>
<feature type="region of interest" description="Disordered" evidence="3">
    <location>
        <begin position="59"/>
        <end position="86"/>
    </location>
</feature>
<evidence type="ECO:0000259" key="4">
    <source>
        <dbReference type="Pfam" id="PF00061"/>
    </source>
</evidence>
<sequence length="86" mass="9612">MGGALKPTQEIKVEGNKWHIKTISTFKTTEIEFTLNTPFEETTMDGRKVKTTCTLEGQKLTQDQKGDPDSLITRDFDGNTMTMVGV</sequence>
<dbReference type="Gene3D" id="2.40.128.20">
    <property type="match status" value="1"/>
</dbReference>